<sequence>MSEILFPTHPAYRPKDYELIGKFDQLKSILLTKYHIEIDKVEPINKGMNTNYVLYVKGKPSLQLKILTRKGYPAIEKLLLVQSLIKQSDVKCITLTNCDSSDKIFPYGYIIQKWFPGSDGASLTRNQWIADFVDNLKKVHKIEMPYYGSLEEGPRFRSIREYYENIDLVIDKSFGSTLIGKQSIWDFHTNKLTTPDFIPRIFEHVYKLSKNLGEYTPHLVHGDMHEGNIMYTNKGTTLIDWDEAKSHFWPVEIARTLFFSQDKGILKEFIQLYNDKNTPVEEVATIIKLEHIRQHLRQLFMAGFDKCSEEEIRTNVKIVEKRLQILVKVMEI</sequence>
<protein>
    <submittedName>
        <fullName evidence="2">Phosphotransferase</fullName>
    </submittedName>
</protein>
<dbReference type="PANTHER" id="PTHR21310">
    <property type="entry name" value="AMINOGLYCOSIDE PHOSPHOTRANSFERASE-RELATED-RELATED"/>
    <property type="match status" value="1"/>
</dbReference>
<gene>
    <name evidence="2" type="ORF">HYG86_05015</name>
</gene>
<dbReference type="Proteomes" id="UP000516160">
    <property type="component" value="Chromosome"/>
</dbReference>
<dbReference type="PANTHER" id="PTHR21310:SF15">
    <property type="entry name" value="AMINOGLYCOSIDE PHOSPHOTRANSFERASE DOMAIN-CONTAINING PROTEIN"/>
    <property type="match status" value="1"/>
</dbReference>
<dbReference type="InterPro" id="IPR002575">
    <property type="entry name" value="Aminoglycoside_PTrfase"/>
</dbReference>
<dbReference type="SUPFAM" id="SSF56112">
    <property type="entry name" value="Protein kinase-like (PK-like)"/>
    <property type="match status" value="1"/>
</dbReference>
<dbReference type="EMBL" id="CP058559">
    <property type="protein sequence ID" value="QNO14175.1"/>
    <property type="molecule type" value="Genomic_DNA"/>
</dbReference>
<dbReference type="Gene3D" id="3.90.1200.10">
    <property type="match status" value="1"/>
</dbReference>
<keyword evidence="2" id="KW-0808">Transferase</keyword>
<evidence type="ECO:0000313" key="3">
    <source>
        <dbReference type="Proteomes" id="UP000516160"/>
    </source>
</evidence>
<evidence type="ECO:0000313" key="2">
    <source>
        <dbReference type="EMBL" id="QNO14175.1"/>
    </source>
</evidence>
<dbReference type="KEGG" id="acae:HYG86_05015"/>
<evidence type="ECO:0000259" key="1">
    <source>
        <dbReference type="Pfam" id="PF01636"/>
    </source>
</evidence>
<dbReference type="InterPro" id="IPR011009">
    <property type="entry name" value="Kinase-like_dom_sf"/>
</dbReference>
<keyword evidence="3" id="KW-1185">Reference proteome</keyword>
<dbReference type="GO" id="GO:0016740">
    <property type="term" value="F:transferase activity"/>
    <property type="evidence" value="ECO:0007669"/>
    <property type="project" value="UniProtKB-KW"/>
</dbReference>
<reference evidence="2 3" key="1">
    <citation type="submission" date="2020-07" db="EMBL/GenBank/DDBJ databases">
        <title>Alkalicella. sp. LB2 genome.</title>
        <authorList>
            <person name="Postec A."/>
            <person name="Quemeneur M."/>
        </authorList>
    </citation>
    <scope>NUCLEOTIDE SEQUENCE [LARGE SCALE GENOMIC DNA]</scope>
    <source>
        <strain evidence="2 3">LB2</strain>
    </source>
</reference>
<dbReference type="InterPro" id="IPR051678">
    <property type="entry name" value="AGP_Transferase"/>
</dbReference>
<dbReference type="AlphaFoldDB" id="A0A7G9W663"/>
<dbReference type="RefSeq" id="WP_213167831.1">
    <property type="nucleotide sequence ID" value="NZ_CP058559.1"/>
</dbReference>
<name>A0A7G9W663_ALKCA</name>
<accession>A0A7G9W663</accession>
<feature type="domain" description="Aminoglycoside phosphotransferase" evidence="1">
    <location>
        <begin position="101"/>
        <end position="273"/>
    </location>
</feature>
<organism evidence="2 3">
    <name type="scientific">Alkalicella caledoniensis</name>
    <dbReference type="NCBI Taxonomy" id="2731377"/>
    <lineage>
        <taxon>Bacteria</taxon>
        <taxon>Bacillati</taxon>
        <taxon>Bacillota</taxon>
        <taxon>Clostridia</taxon>
        <taxon>Eubacteriales</taxon>
        <taxon>Proteinivoracaceae</taxon>
        <taxon>Alkalicella</taxon>
    </lineage>
</organism>
<proteinExistence type="predicted"/>
<dbReference type="Pfam" id="PF01636">
    <property type="entry name" value="APH"/>
    <property type="match status" value="1"/>
</dbReference>